<dbReference type="EMBL" id="PYAL01000008">
    <property type="protein sequence ID" value="RXN84461.1"/>
    <property type="molecule type" value="Genomic_DNA"/>
</dbReference>
<comment type="caution">
    <text evidence="2">The sequence shown here is derived from an EMBL/GenBank/DDBJ whole genome shotgun (WGS) entry which is preliminary data.</text>
</comment>
<evidence type="ECO:0000313" key="3">
    <source>
        <dbReference type="Proteomes" id="UP000290849"/>
    </source>
</evidence>
<dbReference type="AlphaFoldDB" id="A0A4Q1HE69"/>
<feature type="compositionally biased region" description="Low complexity" evidence="1">
    <location>
        <begin position="56"/>
        <end position="67"/>
    </location>
</feature>
<evidence type="ECO:0000256" key="1">
    <source>
        <dbReference type="SAM" id="MobiDB-lite"/>
    </source>
</evidence>
<dbReference type="RefSeq" id="WP_129153272.1">
    <property type="nucleotide sequence ID" value="NZ_JBHSDO010000018.1"/>
</dbReference>
<feature type="region of interest" description="Disordered" evidence="1">
    <location>
        <begin position="112"/>
        <end position="143"/>
    </location>
</feature>
<organism evidence="2 3">
    <name type="scientific">Achromobacter aloeverae</name>
    <dbReference type="NCBI Taxonomy" id="1750518"/>
    <lineage>
        <taxon>Bacteria</taxon>
        <taxon>Pseudomonadati</taxon>
        <taxon>Pseudomonadota</taxon>
        <taxon>Betaproteobacteria</taxon>
        <taxon>Burkholderiales</taxon>
        <taxon>Alcaligenaceae</taxon>
        <taxon>Achromobacter</taxon>
    </lineage>
</organism>
<dbReference type="Proteomes" id="UP000290849">
    <property type="component" value="Unassembled WGS sequence"/>
</dbReference>
<name>A0A4Q1HE69_9BURK</name>
<gene>
    <name evidence="2" type="ORF">C7R54_24060</name>
</gene>
<feature type="region of interest" description="Disordered" evidence="1">
    <location>
        <begin position="45"/>
        <end position="100"/>
    </location>
</feature>
<keyword evidence="3" id="KW-1185">Reference proteome</keyword>
<feature type="compositionally biased region" description="Polar residues" evidence="1">
    <location>
        <begin position="70"/>
        <end position="80"/>
    </location>
</feature>
<dbReference type="OrthoDB" id="8686252at2"/>
<sequence length="143" mass="15346">MMDKAIHGLKQGPALDHALSAPGAAMIETHARLARATNVRIHRIGDDESGNDALGAAVAPQRPRVAATKARTTPGAQTASKPYHGTITPPRITDVRPPYRPPVMLRQASLRAREAQPPLLNMGTATGAQPDDRERNAAGWRER</sequence>
<evidence type="ECO:0000313" key="2">
    <source>
        <dbReference type="EMBL" id="RXN84461.1"/>
    </source>
</evidence>
<feature type="compositionally biased region" description="Basic and acidic residues" evidence="1">
    <location>
        <begin position="130"/>
        <end position="143"/>
    </location>
</feature>
<proteinExistence type="predicted"/>
<reference evidence="2 3" key="1">
    <citation type="journal article" date="2017" name="Int. J. Syst. Evol. Microbiol.">
        <title>Achromobacter aloeverae sp. nov., isolated from the root of Aloe vera (L.) Burm.f.</title>
        <authorList>
            <person name="Kuncharoen N."/>
            <person name="Muramatsu Y."/>
            <person name="Shibata C."/>
            <person name="Kamakura Y."/>
            <person name="Nakagawa Y."/>
            <person name="Tanasupawat S."/>
        </authorList>
    </citation>
    <scope>NUCLEOTIDE SEQUENCE [LARGE SCALE GENOMIC DNA]</scope>
    <source>
        <strain evidence="2 3">AVA-1</strain>
    </source>
</reference>
<accession>A0A4Q1HE69</accession>
<protein>
    <submittedName>
        <fullName evidence="2">Uncharacterized protein</fullName>
    </submittedName>
</protein>